<dbReference type="AlphaFoldDB" id="A0A834SIC6"/>
<dbReference type="PANTHER" id="PTHR37216">
    <property type="entry name" value="EXPRESSED PROTEIN"/>
    <property type="match status" value="1"/>
</dbReference>
<dbReference type="OrthoDB" id="785636at2759"/>
<dbReference type="EMBL" id="JAAIUW010000013">
    <property type="protein sequence ID" value="KAF7804011.1"/>
    <property type="molecule type" value="Genomic_DNA"/>
</dbReference>
<keyword evidence="3" id="KW-1185">Reference proteome</keyword>
<dbReference type="Proteomes" id="UP000634136">
    <property type="component" value="Unassembled WGS sequence"/>
</dbReference>
<dbReference type="Pfam" id="PF25284">
    <property type="entry name" value="DUF7874"/>
    <property type="match status" value="1"/>
</dbReference>
<protein>
    <submittedName>
        <fullName evidence="2">Uncharacterized protein</fullName>
    </submittedName>
</protein>
<keyword evidence="1" id="KW-1133">Transmembrane helix</keyword>
<organism evidence="2 3">
    <name type="scientific">Senna tora</name>
    <dbReference type="NCBI Taxonomy" id="362788"/>
    <lineage>
        <taxon>Eukaryota</taxon>
        <taxon>Viridiplantae</taxon>
        <taxon>Streptophyta</taxon>
        <taxon>Embryophyta</taxon>
        <taxon>Tracheophyta</taxon>
        <taxon>Spermatophyta</taxon>
        <taxon>Magnoliopsida</taxon>
        <taxon>eudicotyledons</taxon>
        <taxon>Gunneridae</taxon>
        <taxon>Pentapetalae</taxon>
        <taxon>rosids</taxon>
        <taxon>fabids</taxon>
        <taxon>Fabales</taxon>
        <taxon>Fabaceae</taxon>
        <taxon>Caesalpinioideae</taxon>
        <taxon>Cassia clade</taxon>
        <taxon>Senna</taxon>
    </lineage>
</organism>
<proteinExistence type="predicted"/>
<dbReference type="PANTHER" id="PTHR37216:SF1">
    <property type="entry name" value="EXPRESSED PROTEIN"/>
    <property type="match status" value="1"/>
</dbReference>
<gene>
    <name evidence="2" type="ORF">G2W53_043122</name>
</gene>
<evidence type="ECO:0000256" key="1">
    <source>
        <dbReference type="SAM" id="Phobius"/>
    </source>
</evidence>
<keyword evidence="1" id="KW-0812">Transmembrane</keyword>
<dbReference type="InterPro" id="IPR057196">
    <property type="entry name" value="DUF7874"/>
</dbReference>
<comment type="caution">
    <text evidence="2">The sequence shown here is derived from an EMBL/GenBank/DDBJ whole genome shotgun (WGS) entry which is preliminary data.</text>
</comment>
<feature type="transmembrane region" description="Helical" evidence="1">
    <location>
        <begin position="45"/>
        <end position="61"/>
    </location>
</feature>
<name>A0A834SIC6_9FABA</name>
<keyword evidence="1" id="KW-0472">Membrane</keyword>
<accession>A0A834SIC6</accession>
<evidence type="ECO:0000313" key="3">
    <source>
        <dbReference type="Proteomes" id="UP000634136"/>
    </source>
</evidence>
<reference evidence="2" key="1">
    <citation type="submission" date="2020-09" db="EMBL/GenBank/DDBJ databases">
        <title>Genome-Enabled Discovery of Anthraquinone Biosynthesis in Senna tora.</title>
        <authorList>
            <person name="Kang S.-H."/>
            <person name="Pandey R.P."/>
            <person name="Lee C.-M."/>
            <person name="Sim J.-S."/>
            <person name="Jeong J.-T."/>
            <person name="Choi B.-S."/>
            <person name="Jung M."/>
            <person name="Ginzburg D."/>
            <person name="Zhao K."/>
            <person name="Won S.Y."/>
            <person name="Oh T.-J."/>
            <person name="Yu Y."/>
            <person name="Kim N.-H."/>
            <person name="Lee O.R."/>
            <person name="Lee T.-H."/>
            <person name="Bashyal P."/>
            <person name="Kim T.-S."/>
            <person name="Lee W.-H."/>
            <person name="Kawkins C."/>
            <person name="Kim C.-K."/>
            <person name="Kim J.S."/>
            <person name="Ahn B.O."/>
            <person name="Rhee S.Y."/>
            <person name="Sohng J.K."/>
        </authorList>
    </citation>
    <scope>NUCLEOTIDE SEQUENCE</scope>
    <source>
        <tissue evidence="2">Leaf</tissue>
    </source>
</reference>
<sequence length="64" mass="6989">MKEVLPHVVITGIGVKDTLLYLFGVPATALLFKTRLMPLPLPNEIFIPAVTSITVLALAKFNKI</sequence>
<evidence type="ECO:0000313" key="2">
    <source>
        <dbReference type="EMBL" id="KAF7804011.1"/>
    </source>
</evidence>